<name>A0A2Y9BM46_9FIRM</name>
<keyword evidence="3" id="KW-1185">Reference proteome</keyword>
<protein>
    <submittedName>
        <fullName evidence="2">Uncharacterized protein</fullName>
    </submittedName>
</protein>
<proteinExistence type="predicted"/>
<sequence>MRTASIKKHFLLILAAFIISACMVILVPFSAGDEGNLSPIGYVAGILFWAGLIAGVTGYLFLYKKGKTLITENIHEKKIPSALRFFSNPPAAVMDTVMILSIAGTVYCALHVTISQYIAVFFLLMTLAGVYAHFLLNGKIYQYIWNCKKGHQSMKHDERKG</sequence>
<dbReference type="Proteomes" id="UP000245845">
    <property type="component" value="Unassembled WGS sequence"/>
</dbReference>
<feature type="transmembrane region" description="Helical" evidence="1">
    <location>
        <begin position="42"/>
        <end position="62"/>
    </location>
</feature>
<keyword evidence="1" id="KW-1133">Transmembrane helix</keyword>
<organism evidence="2 3">
    <name type="scientific">Faecalicatena orotica</name>
    <dbReference type="NCBI Taxonomy" id="1544"/>
    <lineage>
        <taxon>Bacteria</taxon>
        <taxon>Bacillati</taxon>
        <taxon>Bacillota</taxon>
        <taxon>Clostridia</taxon>
        <taxon>Lachnospirales</taxon>
        <taxon>Lachnospiraceae</taxon>
        <taxon>Faecalicatena</taxon>
    </lineage>
</organism>
<dbReference type="PROSITE" id="PS51257">
    <property type="entry name" value="PROKAR_LIPOPROTEIN"/>
    <property type="match status" value="1"/>
</dbReference>
<evidence type="ECO:0000313" key="3">
    <source>
        <dbReference type="Proteomes" id="UP000245845"/>
    </source>
</evidence>
<dbReference type="OrthoDB" id="9979377at2"/>
<accession>A0A2Y9BM46</accession>
<feature type="transmembrane region" description="Helical" evidence="1">
    <location>
        <begin position="12"/>
        <end position="30"/>
    </location>
</feature>
<feature type="transmembrane region" description="Helical" evidence="1">
    <location>
        <begin position="92"/>
        <end position="112"/>
    </location>
</feature>
<keyword evidence="1" id="KW-0472">Membrane</keyword>
<dbReference type="RefSeq" id="WP_109732765.1">
    <property type="nucleotide sequence ID" value="NZ_BAAACK010000005.1"/>
</dbReference>
<gene>
    <name evidence="2" type="ORF">A8806_1139</name>
</gene>
<comment type="caution">
    <text evidence="2">The sequence shown here is derived from an EMBL/GenBank/DDBJ whole genome shotgun (WGS) entry which is preliminary data.</text>
</comment>
<evidence type="ECO:0000256" key="1">
    <source>
        <dbReference type="SAM" id="Phobius"/>
    </source>
</evidence>
<evidence type="ECO:0000313" key="2">
    <source>
        <dbReference type="EMBL" id="PWJ23576.1"/>
    </source>
</evidence>
<feature type="transmembrane region" description="Helical" evidence="1">
    <location>
        <begin position="118"/>
        <end position="136"/>
    </location>
</feature>
<dbReference type="EMBL" id="QGDL01000013">
    <property type="protein sequence ID" value="PWJ23576.1"/>
    <property type="molecule type" value="Genomic_DNA"/>
</dbReference>
<keyword evidence="1" id="KW-0812">Transmembrane</keyword>
<dbReference type="AlphaFoldDB" id="A0A2Y9BM46"/>
<reference evidence="2 3" key="1">
    <citation type="submission" date="2018-05" db="EMBL/GenBank/DDBJ databases">
        <title>The Hungate 1000. A catalogue of reference genomes from the rumen microbiome.</title>
        <authorList>
            <person name="Kelly W."/>
        </authorList>
    </citation>
    <scope>NUCLEOTIDE SEQUENCE [LARGE SCALE GENOMIC DNA]</scope>
    <source>
        <strain evidence="2 3">NLAE-zl-C242</strain>
    </source>
</reference>